<name>E9FXP5_DAPPU</name>
<gene>
    <name evidence="2" type="ORF">DAPPUDRAFT_96366</name>
</gene>
<dbReference type="KEGG" id="dpx:DAPPUDRAFT_96366"/>
<proteinExistence type="predicted"/>
<accession>E9FXP5</accession>
<feature type="region of interest" description="Disordered" evidence="1">
    <location>
        <begin position="159"/>
        <end position="215"/>
    </location>
</feature>
<feature type="region of interest" description="Disordered" evidence="1">
    <location>
        <begin position="1"/>
        <end position="27"/>
    </location>
</feature>
<dbReference type="PhylomeDB" id="E9FXP5"/>
<dbReference type="HOGENOM" id="CLU_1284453_0_0_1"/>
<sequence>MGRKKKNMASKNKAEEDITPECEVHGNPKKKRKIDSLLLEMANQTVDNLKDLVEDGLQTIIADNCLLDVKQGFVFVPALFDPNIAHKIINFFIKKYPNIDVSKTEKTSDSQRLILLSIEQLIDLLEAVDATPEICSESGETSSRDVHRLLSPEQPSEFASLQANGDDCESPKVRRKLPARRLMLSSSSESSSDDDPSAAADIRDVEWTTSCDSTA</sequence>
<evidence type="ECO:0000313" key="2">
    <source>
        <dbReference type="EMBL" id="EFX88247.1"/>
    </source>
</evidence>
<keyword evidence="3" id="KW-1185">Reference proteome</keyword>
<feature type="compositionally biased region" description="Basic and acidic residues" evidence="1">
    <location>
        <begin position="12"/>
        <end position="26"/>
    </location>
</feature>
<protein>
    <submittedName>
        <fullName evidence="2">Uncharacterized protein</fullName>
    </submittedName>
</protein>
<evidence type="ECO:0000256" key="1">
    <source>
        <dbReference type="SAM" id="MobiDB-lite"/>
    </source>
</evidence>
<dbReference type="AlphaFoldDB" id="E9FXP5"/>
<evidence type="ECO:0000313" key="3">
    <source>
        <dbReference type="Proteomes" id="UP000000305"/>
    </source>
</evidence>
<dbReference type="InParanoid" id="E9FXP5"/>
<organism evidence="2 3">
    <name type="scientific">Daphnia pulex</name>
    <name type="common">Water flea</name>
    <dbReference type="NCBI Taxonomy" id="6669"/>
    <lineage>
        <taxon>Eukaryota</taxon>
        <taxon>Metazoa</taxon>
        <taxon>Ecdysozoa</taxon>
        <taxon>Arthropoda</taxon>
        <taxon>Crustacea</taxon>
        <taxon>Branchiopoda</taxon>
        <taxon>Diplostraca</taxon>
        <taxon>Cladocera</taxon>
        <taxon>Anomopoda</taxon>
        <taxon>Daphniidae</taxon>
        <taxon>Daphnia</taxon>
    </lineage>
</organism>
<dbReference type="EMBL" id="GL732526">
    <property type="protein sequence ID" value="EFX88247.1"/>
    <property type="molecule type" value="Genomic_DNA"/>
</dbReference>
<dbReference type="Proteomes" id="UP000000305">
    <property type="component" value="Unassembled WGS sequence"/>
</dbReference>
<reference evidence="2 3" key="1">
    <citation type="journal article" date="2011" name="Science">
        <title>The ecoresponsive genome of Daphnia pulex.</title>
        <authorList>
            <person name="Colbourne J.K."/>
            <person name="Pfrender M.E."/>
            <person name="Gilbert D."/>
            <person name="Thomas W.K."/>
            <person name="Tucker A."/>
            <person name="Oakley T.H."/>
            <person name="Tokishita S."/>
            <person name="Aerts A."/>
            <person name="Arnold G.J."/>
            <person name="Basu M.K."/>
            <person name="Bauer D.J."/>
            <person name="Caceres C.E."/>
            <person name="Carmel L."/>
            <person name="Casola C."/>
            <person name="Choi J.H."/>
            <person name="Detter J.C."/>
            <person name="Dong Q."/>
            <person name="Dusheyko S."/>
            <person name="Eads B.D."/>
            <person name="Frohlich T."/>
            <person name="Geiler-Samerotte K.A."/>
            <person name="Gerlach D."/>
            <person name="Hatcher P."/>
            <person name="Jogdeo S."/>
            <person name="Krijgsveld J."/>
            <person name="Kriventseva E.V."/>
            <person name="Kultz D."/>
            <person name="Laforsch C."/>
            <person name="Lindquist E."/>
            <person name="Lopez J."/>
            <person name="Manak J.R."/>
            <person name="Muller J."/>
            <person name="Pangilinan J."/>
            <person name="Patwardhan R.P."/>
            <person name="Pitluck S."/>
            <person name="Pritham E.J."/>
            <person name="Rechtsteiner A."/>
            <person name="Rho M."/>
            <person name="Rogozin I.B."/>
            <person name="Sakarya O."/>
            <person name="Salamov A."/>
            <person name="Schaack S."/>
            <person name="Shapiro H."/>
            <person name="Shiga Y."/>
            <person name="Skalitzky C."/>
            <person name="Smith Z."/>
            <person name="Souvorov A."/>
            <person name="Sung W."/>
            <person name="Tang Z."/>
            <person name="Tsuchiya D."/>
            <person name="Tu H."/>
            <person name="Vos H."/>
            <person name="Wang M."/>
            <person name="Wolf Y.I."/>
            <person name="Yamagata H."/>
            <person name="Yamada T."/>
            <person name="Ye Y."/>
            <person name="Shaw J.R."/>
            <person name="Andrews J."/>
            <person name="Crease T.J."/>
            <person name="Tang H."/>
            <person name="Lucas S.M."/>
            <person name="Robertson H.M."/>
            <person name="Bork P."/>
            <person name="Koonin E.V."/>
            <person name="Zdobnov E.M."/>
            <person name="Grigoriev I.V."/>
            <person name="Lynch M."/>
            <person name="Boore J.L."/>
        </authorList>
    </citation>
    <scope>NUCLEOTIDE SEQUENCE [LARGE SCALE GENOMIC DNA]</scope>
</reference>